<dbReference type="Proteomes" id="UP001242313">
    <property type="component" value="Unassembled WGS sequence"/>
</dbReference>
<dbReference type="SUPFAM" id="SSF52540">
    <property type="entry name" value="P-loop containing nucleoside triphosphate hydrolases"/>
    <property type="match status" value="1"/>
</dbReference>
<dbReference type="InterPro" id="IPR027417">
    <property type="entry name" value="P-loop_NTPase"/>
</dbReference>
<dbReference type="Gene3D" id="3.40.50.300">
    <property type="entry name" value="P-loop containing nucleotide triphosphate hydrolases"/>
    <property type="match status" value="1"/>
</dbReference>
<protein>
    <submittedName>
        <fullName evidence="3">ABC-type nitrate/sulfonate/bicarbonate transport system ATPase subunit</fullName>
    </submittedName>
</protein>
<sequence>MYGENITAEIGHVSYMLQKDLLLPWLTVIENVILGAQLNGTSKQVAINKASPVLEKYGLGGFEKNYPRTLSGGMKQRVALLRTLMLENNIILLDEPLSALDAQTRYAIQLWLLEIWEDLMLLVTHDIDEAVFLSDEVYVLTNRPTRVAEKIEINLPRPRGEQIFSTPEFAAYKSKLITMLNQPSVL</sequence>
<comment type="caution">
    <text evidence="3">The sequence shown here is derived from an EMBL/GenBank/DDBJ whole genome shotgun (WGS) entry which is preliminary data.</text>
</comment>
<gene>
    <name evidence="3" type="ORF">J2S25_004064</name>
</gene>
<dbReference type="PANTHER" id="PTHR42788">
    <property type="entry name" value="TAURINE IMPORT ATP-BINDING PROTEIN-RELATED"/>
    <property type="match status" value="1"/>
</dbReference>
<proteinExistence type="predicted"/>
<dbReference type="InterPro" id="IPR050166">
    <property type="entry name" value="ABC_transporter_ATP-bind"/>
</dbReference>
<name>A0ABU0G0U6_9BACI</name>
<reference evidence="3 4" key="1">
    <citation type="submission" date="2023-07" db="EMBL/GenBank/DDBJ databases">
        <title>Genomic Encyclopedia of Type Strains, Phase IV (KMG-IV): sequencing the most valuable type-strain genomes for metagenomic binning, comparative biology and taxonomic classification.</title>
        <authorList>
            <person name="Goeker M."/>
        </authorList>
    </citation>
    <scope>NUCLEOTIDE SEQUENCE [LARGE SCALE GENOMIC DNA]</scope>
    <source>
        <strain evidence="3 4">DSM 19598</strain>
    </source>
</reference>
<feature type="domain" description="ABC transporter" evidence="2">
    <location>
        <begin position="8"/>
        <end position="97"/>
    </location>
</feature>
<dbReference type="EMBL" id="JAUSUN010000057">
    <property type="protein sequence ID" value="MDQ0415818.1"/>
    <property type="molecule type" value="Genomic_DNA"/>
</dbReference>
<evidence type="ECO:0000259" key="2">
    <source>
        <dbReference type="Pfam" id="PF00005"/>
    </source>
</evidence>
<evidence type="ECO:0000313" key="3">
    <source>
        <dbReference type="EMBL" id="MDQ0415818.1"/>
    </source>
</evidence>
<dbReference type="PANTHER" id="PTHR42788:SF2">
    <property type="entry name" value="ABC TRANSPORTER ATP-BINDING PROTEIN"/>
    <property type="match status" value="1"/>
</dbReference>
<dbReference type="InterPro" id="IPR017871">
    <property type="entry name" value="ABC_transporter-like_CS"/>
</dbReference>
<dbReference type="InterPro" id="IPR003439">
    <property type="entry name" value="ABC_transporter-like_ATP-bd"/>
</dbReference>
<keyword evidence="4" id="KW-1185">Reference proteome</keyword>
<evidence type="ECO:0000313" key="4">
    <source>
        <dbReference type="Proteomes" id="UP001242313"/>
    </source>
</evidence>
<keyword evidence="1" id="KW-0813">Transport</keyword>
<dbReference type="PROSITE" id="PS00211">
    <property type="entry name" value="ABC_TRANSPORTER_1"/>
    <property type="match status" value="1"/>
</dbReference>
<dbReference type="Pfam" id="PF00005">
    <property type="entry name" value="ABC_tran"/>
    <property type="match status" value="1"/>
</dbReference>
<accession>A0ABU0G0U6</accession>
<organism evidence="3 4">
    <name type="scientific">Mesobacillus stamsii</name>
    <dbReference type="NCBI Taxonomy" id="225347"/>
    <lineage>
        <taxon>Bacteria</taxon>
        <taxon>Bacillati</taxon>
        <taxon>Bacillota</taxon>
        <taxon>Bacilli</taxon>
        <taxon>Bacillales</taxon>
        <taxon>Bacillaceae</taxon>
        <taxon>Mesobacillus</taxon>
    </lineage>
</organism>
<evidence type="ECO:0000256" key="1">
    <source>
        <dbReference type="ARBA" id="ARBA00022448"/>
    </source>
</evidence>